<evidence type="ECO:0000313" key="4">
    <source>
        <dbReference type="Proteomes" id="UP000814176"/>
    </source>
</evidence>
<evidence type="ECO:0000259" key="2">
    <source>
        <dbReference type="Pfam" id="PF20151"/>
    </source>
</evidence>
<feature type="domain" description="DUF6533" evidence="2">
    <location>
        <begin position="21"/>
        <end position="65"/>
    </location>
</feature>
<evidence type="ECO:0000313" key="3">
    <source>
        <dbReference type="EMBL" id="KAH9829111.1"/>
    </source>
</evidence>
<comment type="caution">
    <text evidence="3">The sequence shown here is derived from an EMBL/GenBank/DDBJ whole genome shotgun (WGS) entry which is preliminary data.</text>
</comment>
<keyword evidence="1" id="KW-0812">Transmembrane</keyword>
<dbReference type="RefSeq" id="XP_047772629.1">
    <property type="nucleotide sequence ID" value="XM_047918612.1"/>
</dbReference>
<feature type="transmembrane region" description="Helical" evidence="1">
    <location>
        <begin position="12"/>
        <end position="32"/>
    </location>
</feature>
<protein>
    <recommendedName>
        <fullName evidence="2">DUF6533 domain-containing protein</fullName>
    </recommendedName>
</protein>
<proteinExistence type="predicted"/>
<reference evidence="3 4" key="1">
    <citation type="journal article" date="2021" name="Environ. Microbiol.">
        <title>Gene family expansions and transcriptome signatures uncover fungal adaptations to wood decay.</title>
        <authorList>
            <person name="Hage H."/>
            <person name="Miyauchi S."/>
            <person name="Viragh M."/>
            <person name="Drula E."/>
            <person name="Min B."/>
            <person name="Chaduli D."/>
            <person name="Navarro D."/>
            <person name="Favel A."/>
            <person name="Norest M."/>
            <person name="Lesage-Meessen L."/>
            <person name="Balint B."/>
            <person name="Merenyi Z."/>
            <person name="de Eugenio L."/>
            <person name="Morin E."/>
            <person name="Martinez A.T."/>
            <person name="Baldrian P."/>
            <person name="Stursova M."/>
            <person name="Martinez M.J."/>
            <person name="Novotny C."/>
            <person name="Magnuson J.K."/>
            <person name="Spatafora J.W."/>
            <person name="Maurice S."/>
            <person name="Pangilinan J."/>
            <person name="Andreopoulos W."/>
            <person name="LaButti K."/>
            <person name="Hundley H."/>
            <person name="Na H."/>
            <person name="Kuo A."/>
            <person name="Barry K."/>
            <person name="Lipzen A."/>
            <person name="Henrissat B."/>
            <person name="Riley R."/>
            <person name="Ahrendt S."/>
            <person name="Nagy L.G."/>
            <person name="Grigoriev I.V."/>
            <person name="Martin F."/>
            <person name="Rosso M.N."/>
        </authorList>
    </citation>
    <scope>NUCLEOTIDE SEQUENCE [LARGE SCALE GENOMIC DNA]</scope>
    <source>
        <strain evidence="3 4">CIRM-BRFM 1785</strain>
    </source>
</reference>
<dbReference type="GeneID" id="71999344"/>
<keyword evidence="1" id="KW-1133">Transmembrane helix</keyword>
<evidence type="ECO:0000256" key="1">
    <source>
        <dbReference type="SAM" id="Phobius"/>
    </source>
</evidence>
<dbReference type="InterPro" id="IPR045340">
    <property type="entry name" value="DUF6533"/>
</dbReference>
<keyword evidence="1" id="KW-0472">Membrane</keyword>
<keyword evidence="4" id="KW-1185">Reference proteome</keyword>
<dbReference type="EMBL" id="JADCUA010000043">
    <property type="protein sequence ID" value="KAH9829111.1"/>
    <property type="molecule type" value="Genomic_DNA"/>
</dbReference>
<dbReference type="Pfam" id="PF20151">
    <property type="entry name" value="DUF6533"/>
    <property type="match status" value="1"/>
</dbReference>
<accession>A0ABQ8JY52</accession>
<organism evidence="3 4">
    <name type="scientific">Rhodofomes roseus</name>
    <dbReference type="NCBI Taxonomy" id="34475"/>
    <lineage>
        <taxon>Eukaryota</taxon>
        <taxon>Fungi</taxon>
        <taxon>Dikarya</taxon>
        <taxon>Basidiomycota</taxon>
        <taxon>Agaricomycotina</taxon>
        <taxon>Agaricomycetes</taxon>
        <taxon>Polyporales</taxon>
        <taxon>Rhodofomes</taxon>
    </lineage>
</organism>
<gene>
    <name evidence="3" type="ORF">C8Q71DRAFT_449475</name>
</gene>
<sequence>MSASIEQQTVSIIQSIFSSNCFLVAAIAFYVFDRCICAGRIIDLIWSRGYSLVSVLYALLEVFTIISLSLFGVQNFAYLDCKHRT</sequence>
<feature type="transmembrane region" description="Helical" evidence="1">
    <location>
        <begin position="52"/>
        <end position="73"/>
    </location>
</feature>
<name>A0ABQ8JY52_9APHY</name>
<dbReference type="Proteomes" id="UP000814176">
    <property type="component" value="Unassembled WGS sequence"/>
</dbReference>